<dbReference type="PANTHER" id="PTHR30521">
    <property type="entry name" value="DEFERROCHELATASE/PEROXIDASE"/>
    <property type="match status" value="1"/>
</dbReference>
<dbReference type="NCBIfam" id="TIGR01413">
    <property type="entry name" value="Dyp_perox_fam"/>
    <property type="match status" value="1"/>
</dbReference>
<name>A0ABS9NQE4_9NEIS</name>
<dbReference type="Pfam" id="PF04261">
    <property type="entry name" value="Dyp_perox_N"/>
    <property type="match status" value="1"/>
</dbReference>
<keyword evidence="10" id="KW-1185">Reference proteome</keyword>
<sequence length="303" mass="33229">MSTPQSAIIPETAQAGFFIEADILSPDTVQAACLAALSALEARQRQFAGEDLGLTLAFGSDFWRSLKRTAEAAELKNFTPLGKGLAPATQHDLLIHIQSKNHDACFTLARDVLAAFDGAIAVKSETHGFRRHQNRGLDGFVDGTENPHEDPEIRRIGTVPEGEAGAGGSYVVVQKYLHDLKKWESYNLAEQEETIARTKEDDIEFSKEQRLPRSHIGRVNLKENGVGLKIVRRSLPFGNASGGEHGLMFIAYAARLHNIEAQLLSMFGDIDGQTDLVLERMSLPVSGGYYYAPSVERLRALKA</sequence>
<keyword evidence="3" id="KW-0479">Metal-binding</keyword>
<proteinExistence type="inferred from homology"/>
<feature type="domain" description="Dyp-type peroxidase C-terminal" evidence="8">
    <location>
        <begin position="133"/>
        <end position="296"/>
    </location>
</feature>
<dbReference type="GO" id="GO:0004601">
    <property type="term" value="F:peroxidase activity"/>
    <property type="evidence" value="ECO:0007669"/>
    <property type="project" value="UniProtKB-KW"/>
</dbReference>
<gene>
    <name evidence="9" type="ORF">MB824_08390</name>
</gene>
<dbReference type="PROSITE" id="PS51404">
    <property type="entry name" value="DYP_PEROXIDASE"/>
    <property type="match status" value="1"/>
</dbReference>
<dbReference type="RefSeq" id="WP_238748007.1">
    <property type="nucleotide sequence ID" value="NZ_JAKOOW010000028.1"/>
</dbReference>
<dbReference type="Pfam" id="PF20628">
    <property type="entry name" value="Dyp_perox_C"/>
    <property type="match status" value="1"/>
</dbReference>
<dbReference type="InterPro" id="IPR048328">
    <property type="entry name" value="Dyp_perox_C"/>
</dbReference>
<dbReference type="InterPro" id="IPR011008">
    <property type="entry name" value="Dimeric_a/b-barrel"/>
</dbReference>
<dbReference type="EMBL" id="JAKOOW010000028">
    <property type="protein sequence ID" value="MCG6504513.1"/>
    <property type="molecule type" value="Genomic_DNA"/>
</dbReference>
<keyword evidence="2 9" id="KW-0575">Peroxidase</keyword>
<protein>
    <submittedName>
        <fullName evidence="9">Dyp-type peroxidase</fullName>
    </submittedName>
</protein>
<feature type="domain" description="Dyp-type peroxidase N-terminal" evidence="7">
    <location>
        <begin position="5"/>
        <end position="130"/>
    </location>
</feature>
<comment type="similarity">
    <text evidence="6">Belongs to the DyP-type peroxidase family.</text>
</comment>
<dbReference type="InterPro" id="IPR048327">
    <property type="entry name" value="Dyp_perox_N"/>
</dbReference>
<dbReference type="InterPro" id="IPR006314">
    <property type="entry name" value="Dyp_peroxidase"/>
</dbReference>
<reference evidence="9 10" key="1">
    <citation type="submission" date="2022-02" db="EMBL/GenBank/DDBJ databases">
        <title>Genome sequence data of Kingella unionensis sp. nov. strain CICC 24913 (CCUG 75125).</title>
        <authorList>
            <person name="Xiao M."/>
        </authorList>
    </citation>
    <scope>NUCLEOTIDE SEQUENCE [LARGE SCALE GENOMIC DNA]</scope>
    <source>
        <strain evidence="9 10">CICC 24913</strain>
    </source>
</reference>
<evidence type="ECO:0000259" key="7">
    <source>
        <dbReference type="Pfam" id="PF04261"/>
    </source>
</evidence>
<evidence type="ECO:0000256" key="6">
    <source>
        <dbReference type="ARBA" id="ARBA00025737"/>
    </source>
</evidence>
<comment type="caution">
    <text evidence="9">The sequence shown here is derived from an EMBL/GenBank/DDBJ whole genome shotgun (WGS) entry which is preliminary data.</text>
</comment>
<accession>A0ABS9NQE4</accession>
<evidence type="ECO:0000256" key="4">
    <source>
        <dbReference type="ARBA" id="ARBA00023002"/>
    </source>
</evidence>
<evidence type="ECO:0000256" key="3">
    <source>
        <dbReference type="ARBA" id="ARBA00022723"/>
    </source>
</evidence>
<organism evidence="9 10">
    <name type="scientific">Kingella pumchi</name>
    <dbReference type="NCBI Taxonomy" id="2779506"/>
    <lineage>
        <taxon>Bacteria</taxon>
        <taxon>Pseudomonadati</taxon>
        <taxon>Pseudomonadota</taxon>
        <taxon>Betaproteobacteria</taxon>
        <taxon>Neisseriales</taxon>
        <taxon>Neisseriaceae</taxon>
        <taxon>Kingella</taxon>
    </lineage>
</organism>
<evidence type="ECO:0000256" key="5">
    <source>
        <dbReference type="ARBA" id="ARBA00023004"/>
    </source>
</evidence>
<comment type="cofactor">
    <cofactor evidence="1">
        <name>heme b</name>
        <dbReference type="ChEBI" id="CHEBI:60344"/>
    </cofactor>
</comment>
<dbReference type="Proteomes" id="UP001298424">
    <property type="component" value="Unassembled WGS sequence"/>
</dbReference>
<evidence type="ECO:0000313" key="9">
    <source>
        <dbReference type="EMBL" id="MCG6504513.1"/>
    </source>
</evidence>
<evidence type="ECO:0000256" key="1">
    <source>
        <dbReference type="ARBA" id="ARBA00001970"/>
    </source>
</evidence>
<dbReference type="SUPFAM" id="SSF54909">
    <property type="entry name" value="Dimeric alpha+beta barrel"/>
    <property type="match status" value="1"/>
</dbReference>
<evidence type="ECO:0000256" key="2">
    <source>
        <dbReference type="ARBA" id="ARBA00022559"/>
    </source>
</evidence>
<keyword evidence="4" id="KW-0560">Oxidoreductase</keyword>
<evidence type="ECO:0000313" key="10">
    <source>
        <dbReference type="Proteomes" id="UP001298424"/>
    </source>
</evidence>
<dbReference type="PANTHER" id="PTHR30521:SF0">
    <property type="entry name" value="DYP-TYPE PEROXIDASE FAMILY PROTEIN"/>
    <property type="match status" value="1"/>
</dbReference>
<keyword evidence="5" id="KW-0408">Iron</keyword>
<evidence type="ECO:0000259" key="8">
    <source>
        <dbReference type="Pfam" id="PF20628"/>
    </source>
</evidence>